<evidence type="ECO:0000313" key="2">
    <source>
        <dbReference type="EMBL" id="AIX13006.1"/>
    </source>
</evidence>
<dbReference type="OrthoDB" id="14583at10239"/>
<keyword evidence="1" id="KW-0472">Membrane</keyword>
<gene>
    <name evidence="2" type="ORF">NL61_44</name>
</gene>
<evidence type="ECO:0000256" key="1">
    <source>
        <dbReference type="SAM" id="Phobius"/>
    </source>
</evidence>
<proteinExistence type="predicted"/>
<dbReference type="Proteomes" id="UP000030326">
    <property type="component" value="Segment"/>
</dbReference>
<dbReference type="RefSeq" id="YP_009145641.1">
    <property type="nucleotide sequence ID" value="NC_027292.1"/>
</dbReference>
<protein>
    <submittedName>
        <fullName evidence="2">Endopeptidase</fullName>
    </submittedName>
</protein>
<accession>A0A0A0YVA1</accession>
<evidence type="ECO:0000313" key="3">
    <source>
        <dbReference type="Proteomes" id="UP000030326"/>
    </source>
</evidence>
<dbReference type="KEGG" id="vg:24576460"/>
<feature type="transmembrane region" description="Helical" evidence="1">
    <location>
        <begin position="6"/>
        <end position="23"/>
    </location>
</feature>
<keyword evidence="1" id="KW-1133">Transmembrane helix</keyword>
<keyword evidence="1" id="KW-0812">Transmembrane</keyword>
<reference evidence="2 3" key="1">
    <citation type="submission" date="2014-10" db="EMBL/GenBank/DDBJ databases">
        <title>Complete genome sequence and comparative genome analysis of Pseudomonas phage Pf-10.</title>
        <authorList>
            <person name="Valentovich L.N."/>
            <person name="Pilipchuk T.A."/>
        </authorList>
    </citation>
    <scope>NUCLEOTIDE SEQUENCE [LARGE SCALE GENOMIC DNA]</scope>
</reference>
<name>A0A0A0YVA1_9CAUD</name>
<sequence length="145" mass="16215">MKTTALKFLLVLGAVLSIYFMGLKDGEHRATLKCAGEQSSELIRIQGERDEIQAVLNETARNWAEDQKRSESTARGTVDRLTESNVRLRVKLADATVEAVQGYNRGQSDGKAELHRETSEALIRITQDADRQVEALQDSLREVTK</sequence>
<dbReference type="EMBL" id="KP025626">
    <property type="protein sequence ID" value="AIX13006.1"/>
    <property type="molecule type" value="Genomic_DNA"/>
</dbReference>
<organism evidence="2 3">
    <name type="scientific">Pseudomonas phage Pf-10</name>
    <dbReference type="NCBI Taxonomy" id="1562076"/>
    <lineage>
        <taxon>Viruses</taxon>
        <taxon>Duplodnaviria</taxon>
        <taxon>Heunggongvirae</taxon>
        <taxon>Uroviricota</taxon>
        <taxon>Caudoviricetes</taxon>
        <taxon>Autographivirales</taxon>
        <taxon>Autotranscriptaviridae</taxon>
        <taxon>Studiervirinae</taxon>
        <taxon>Pifdecavirus</taxon>
        <taxon>Pifdecavirus BIMBV46</taxon>
        <taxon>Pifdecavirus Pf10</taxon>
    </lineage>
</organism>
<keyword evidence="3" id="KW-1185">Reference proteome</keyword>
<dbReference type="GeneID" id="24576460"/>